<comment type="cofactor">
    <cofactor evidence="1">
        <name>Ca(2+)</name>
        <dbReference type="ChEBI" id="CHEBI:29108"/>
    </cofactor>
</comment>
<dbReference type="InterPro" id="IPR024607">
    <property type="entry name" value="Sulfatase_CS"/>
</dbReference>
<dbReference type="FunFam" id="3.40.720.10:FF:000023">
    <property type="entry name" value="Arylsulfatase A"/>
    <property type="match status" value="1"/>
</dbReference>
<dbReference type="InterPro" id="IPR017850">
    <property type="entry name" value="Alkaline_phosphatase_core_sf"/>
</dbReference>
<reference evidence="10 11" key="1">
    <citation type="submission" date="2019-02" db="EMBL/GenBank/DDBJ databases">
        <title>Deep-cultivation of Planctomycetes and their phenomic and genomic characterization uncovers novel biology.</title>
        <authorList>
            <person name="Wiegand S."/>
            <person name="Jogler M."/>
            <person name="Boedeker C."/>
            <person name="Pinto D."/>
            <person name="Vollmers J."/>
            <person name="Rivas-Marin E."/>
            <person name="Kohn T."/>
            <person name="Peeters S.H."/>
            <person name="Heuer A."/>
            <person name="Rast P."/>
            <person name="Oberbeckmann S."/>
            <person name="Bunk B."/>
            <person name="Jeske O."/>
            <person name="Meyerdierks A."/>
            <person name="Storesund J.E."/>
            <person name="Kallscheuer N."/>
            <person name="Luecker S."/>
            <person name="Lage O.M."/>
            <person name="Pohl T."/>
            <person name="Merkel B.J."/>
            <person name="Hornburger P."/>
            <person name="Mueller R.-W."/>
            <person name="Bruemmer F."/>
            <person name="Labrenz M."/>
            <person name="Spormann A.M."/>
            <person name="Op Den Camp H."/>
            <person name="Overmann J."/>
            <person name="Amann R."/>
            <person name="Jetten M.S.M."/>
            <person name="Mascher T."/>
            <person name="Medema M.H."/>
            <person name="Devos D.P."/>
            <person name="Kaster A.-K."/>
            <person name="Ovreas L."/>
            <person name="Rohde M."/>
            <person name="Galperin M.Y."/>
            <person name="Jogler C."/>
        </authorList>
    </citation>
    <scope>NUCLEOTIDE SEQUENCE [LARGE SCALE GENOMIC DNA]</scope>
    <source>
        <strain evidence="10 11">KOR42</strain>
    </source>
</reference>
<dbReference type="EC" id="3.1.6.1" evidence="10"/>
<organism evidence="10 11">
    <name type="scientific">Thalassoglobus neptunius</name>
    <dbReference type="NCBI Taxonomy" id="1938619"/>
    <lineage>
        <taxon>Bacteria</taxon>
        <taxon>Pseudomonadati</taxon>
        <taxon>Planctomycetota</taxon>
        <taxon>Planctomycetia</taxon>
        <taxon>Planctomycetales</taxon>
        <taxon>Planctomycetaceae</taxon>
        <taxon>Thalassoglobus</taxon>
    </lineage>
</organism>
<dbReference type="Pfam" id="PF14707">
    <property type="entry name" value="Sulfatase_C"/>
    <property type="match status" value="1"/>
</dbReference>
<dbReference type="SUPFAM" id="SSF53649">
    <property type="entry name" value="Alkaline phosphatase-like"/>
    <property type="match status" value="1"/>
</dbReference>
<feature type="signal peptide" evidence="8">
    <location>
        <begin position="1"/>
        <end position="25"/>
    </location>
</feature>
<dbReference type="InterPro" id="IPR000917">
    <property type="entry name" value="Sulfatase_N"/>
</dbReference>
<evidence type="ECO:0000256" key="4">
    <source>
        <dbReference type="ARBA" id="ARBA00022729"/>
    </source>
</evidence>
<dbReference type="Pfam" id="PF00884">
    <property type="entry name" value="Sulfatase"/>
    <property type="match status" value="1"/>
</dbReference>
<keyword evidence="4 8" id="KW-0732">Signal</keyword>
<dbReference type="Gene3D" id="3.40.720.10">
    <property type="entry name" value="Alkaline Phosphatase, subunit A"/>
    <property type="match status" value="1"/>
</dbReference>
<evidence type="ECO:0000256" key="6">
    <source>
        <dbReference type="ARBA" id="ARBA00022837"/>
    </source>
</evidence>
<protein>
    <submittedName>
        <fullName evidence="10">Arylsulfatase</fullName>
        <ecNumber evidence="10">3.1.6.1</ecNumber>
    </submittedName>
</protein>
<evidence type="ECO:0000256" key="7">
    <source>
        <dbReference type="ARBA" id="ARBA00023180"/>
    </source>
</evidence>
<dbReference type="Gene3D" id="3.30.1120.10">
    <property type="match status" value="1"/>
</dbReference>
<comment type="caution">
    <text evidence="10">The sequence shown here is derived from an EMBL/GenBank/DDBJ whole genome shotgun (WGS) entry which is preliminary data.</text>
</comment>
<sequence length="470" mass="52428" precursor="true">MLNRFLMLNVFVVLMLGTSTQVTTADDSPNFIIIYADDLGYGDLSCYGNPTIRTPHLDQMAAEGLRFTQFYSASSVCTPSRAALMTGRLPVRSGMCSDKRRVLFPDSGGGIPESEVTLAEALREQGYKTACFGKWHLGHLPQFLPTSNGFDTYFGIPYSNDMDRESSHGPKGRQAFLDPKTEYWNVPIIKDLEVVERPADQTTITRRYTEHAVEFIKDRGDQPFFIYLPHSLPHVPLFRGKDFEDVSARGLYGDVIEEIDWSVGQILEMLRAEGIDKNTCVFFSSDNGPWLTYNEHGGSAGLLKEGKGATWEGGMREPGIAWWPGTIPAGQVTLELASTMDLYTTFIELSGGAIPQDRVVDGVNISPVLFGTGPSPRDTVFFYRGTELMAVRSGPWKAHFFTQTSYVKGSGVRHEHDPPLLYHLNHDPSERFNLNEKHPEVLESIQEIVAKHRADLVIAESQLEIPLQGK</sequence>
<dbReference type="PANTHER" id="PTHR42693">
    <property type="entry name" value="ARYLSULFATASE FAMILY MEMBER"/>
    <property type="match status" value="1"/>
</dbReference>
<evidence type="ECO:0000313" key="11">
    <source>
        <dbReference type="Proteomes" id="UP000317243"/>
    </source>
</evidence>
<dbReference type="GO" id="GO:0046872">
    <property type="term" value="F:metal ion binding"/>
    <property type="evidence" value="ECO:0007669"/>
    <property type="project" value="UniProtKB-KW"/>
</dbReference>
<gene>
    <name evidence="10" type="primary">atsA_30</name>
    <name evidence="10" type="ORF">KOR42_20920</name>
</gene>
<proteinExistence type="inferred from homology"/>
<keyword evidence="7" id="KW-0325">Glycoprotein</keyword>
<keyword evidence="3" id="KW-0479">Metal-binding</keyword>
<keyword evidence="6" id="KW-0106">Calcium</keyword>
<dbReference type="RefSeq" id="WP_146509281.1">
    <property type="nucleotide sequence ID" value="NZ_SIHI01000001.1"/>
</dbReference>
<feature type="chain" id="PRO_5022746917" evidence="8">
    <location>
        <begin position="26"/>
        <end position="470"/>
    </location>
</feature>
<dbReference type="EMBL" id="SIHI01000001">
    <property type="protein sequence ID" value="TWT58706.1"/>
    <property type="molecule type" value="Genomic_DNA"/>
</dbReference>
<keyword evidence="11" id="KW-1185">Reference proteome</keyword>
<dbReference type="InterPro" id="IPR050738">
    <property type="entry name" value="Sulfatase"/>
</dbReference>
<evidence type="ECO:0000256" key="2">
    <source>
        <dbReference type="ARBA" id="ARBA00008779"/>
    </source>
</evidence>
<dbReference type="OrthoDB" id="9783154at2"/>
<evidence type="ECO:0000256" key="5">
    <source>
        <dbReference type="ARBA" id="ARBA00022801"/>
    </source>
</evidence>
<dbReference type="PANTHER" id="PTHR42693:SF11">
    <property type="entry name" value="ARYLSULFATASE A"/>
    <property type="match status" value="1"/>
</dbReference>
<dbReference type="AlphaFoldDB" id="A0A5C5X6P4"/>
<dbReference type="GO" id="GO:0004065">
    <property type="term" value="F:arylsulfatase activity"/>
    <property type="evidence" value="ECO:0007669"/>
    <property type="project" value="UniProtKB-EC"/>
</dbReference>
<keyword evidence="5 10" id="KW-0378">Hydrolase</keyword>
<dbReference type="Proteomes" id="UP000317243">
    <property type="component" value="Unassembled WGS sequence"/>
</dbReference>
<evidence type="ECO:0000256" key="8">
    <source>
        <dbReference type="SAM" id="SignalP"/>
    </source>
</evidence>
<dbReference type="PROSITE" id="PS00523">
    <property type="entry name" value="SULFATASE_1"/>
    <property type="match status" value="1"/>
</dbReference>
<dbReference type="CDD" id="cd16026">
    <property type="entry name" value="GALNS_like"/>
    <property type="match status" value="1"/>
</dbReference>
<evidence type="ECO:0000256" key="1">
    <source>
        <dbReference type="ARBA" id="ARBA00001913"/>
    </source>
</evidence>
<comment type="similarity">
    <text evidence="2">Belongs to the sulfatase family.</text>
</comment>
<accession>A0A5C5X6P4</accession>
<evidence type="ECO:0000259" key="9">
    <source>
        <dbReference type="Pfam" id="PF00884"/>
    </source>
</evidence>
<evidence type="ECO:0000313" key="10">
    <source>
        <dbReference type="EMBL" id="TWT58706.1"/>
    </source>
</evidence>
<evidence type="ECO:0000256" key="3">
    <source>
        <dbReference type="ARBA" id="ARBA00022723"/>
    </source>
</evidence>
<feature type="domain" description="Sulfatase N-terminal" evidence="9">
    <location>
        <begin position="29"/>
        <end position="351"/>
    </location>
</feature>
<name>A0A5C5X6P4_9PLAN</name>